<dbReference type="Proteomes" id="UP000094801">
    <property type="component" value="Unassembled WGS sequence"/>
</dbReference>
<keyword evidence="4" id="KW-0689">Ribosomal protein</keyword>
<evidence type="ECO:0000256" key="3">
    <source>
        <dbReference type="ARBA" id="ARBA00022946"/>
    </source>
</evidence>
<dbReference type="FunFam" id="6.10.250.3440:FF:000001">
    <property type="entry name" value="Mitochondrial ribosomal protein L40"/>
    <property type="match status" value="1"/>
</dbReference>
<dbReference type="GO" id="GO:1990904">
    <property type="term" value="C:ribonucleoprotein complex"/>
    <property type="evidence" value="ECO:0007669"/>
    <property type="project" value="UniProtKB-KW"/>
</dbReference>
<evidence type="ECO:0000256" key="4">
    <source>
        <dbReference type="ARBA" id="ARBA00022980"/>
    </source>
</evidence>
<reference evidence="10" key="1">
    <citation type="submission" date="2016-04" db="EMBL/GenBank/DDBJ databases">
        <title>Comparative genomics of biotechnologically important yeasts.</title>
        <authorList>
            <consortium name="DOE Joint Genome Institute"/>
            <person name="Riley R."/>
            <person name="Haridas S."/>
            <person name="Wolfe K.H."/>
            <person name="Lopes M.R."/>
            <person name="Hittinger C.T."/>
            <person name="Goker M."/>
            <person name="Salamov A."/>
            <person name="Wisecaver J."/>
            <person name="Long T.M."/>
            <person name="Aerts A.L."/>
            <person name="Barry K."/>
            <person name="Choi C."/>
            <person name="Clum A."/>
            <person name="Coughlan A.Y."/>
            <person name="Deshpande S."/>
            <person name="Douglass A.P."/>
            <person name="Hanson S.J."/>
            <person name="Klenk H.-P."/>
            <person name="Labutti K."/>
            <person name="Lapidus A."/>
            <person name="Lindquist E."/>
            <person name="Lipzen A."/>
            <person name="Meier-Kolthoff J.P."/>
            <person name="Ohm R.A."/>
            <person name="Otillar R.P."/>
            <person name="Pangilinan J."/>
            <person name="Peng Y."/>
            <person name="Rokas A."/>
            <person name="Rosa C.A."/>
            <person name="Scheuner C."/>
            <person name="Sibirny A.A."/>
            <person name="Slot J.C."/>
            <person name="Stielow J.B."/>
            <person name="Sun H."/>
            <person name="Kurtzman C.P."/>
            <person name="Blackwell M."/>
            <person name="Grigoriev I.V."/>
            <person name="Jeffries T.W."/>
        </authorList>
    </citation>
    <scope>NUCLEOTIDE SEQUENCE [LARGE SCALE GENOMIC DNA]</scope>
    <source>
        <strain evidence="10">NRRL YB-2248</strain>
    </source>
</reference>
<dbReference type="Gene3D" id="6.10.250.3440">
    <property type="match status" value="1"/>
</dbReference>
<evidence type="ECO:0000256" key="8">
    <source>
        <dbReference type="SAM" id="Coils"/>
    </source>
</evidence>
<dbReference type="InterPro" id="IPR019192">
    <property type="entry name" value="Ribosomal_mL40"/>
</dbReference>
<evidence type="ECO:0000256" key="2">
    <source>
        <dbReference type="ARBA" id="ARBA00009360"/>
    </source>
</evidence>
<dbReference type="Pfam" id="PF09812">
    <property type="entry name" value="MRP-L28"/>
    <property type="match status" value="1"/>
</dbReference>
<feature type="coiled-coil region" evidence="8">
    <location>
        <begin position="77"/>
        <end position="114"/>
    </location>
</feature>
<evidence type="ECO:0000313" key="9">
    <source>
        <dbReference type="EMBL" id="ODV83446.1"/>
    </source>
</evidence>
<dbReference type="InterPro" id="IPR042831">
    <property type="entry name" value="Ribosomal_mL40_fung"/>
</dbReference>
<dbReference type="EMBL" id="KV453863">
    <property type="protein sequence ID" value="ODV83446.1"/>
    <property type="molecule type" value="Genomic_DNA"/>
</dbReference>
<comment type="similarity">
    <text evidence="2">Belongs to the mitochondrion-specific ribosomal protein mL40 family.</text>
</comment>
<keyword evidence="8" id="KW-0175">Coiled coil</keyword>
<dbReference type="GO" id="GO:0005739">
    <property type="term" value="C:mitochondrion"/>
    <property type="evidence" value="ECO:0007669"/>
    <property type="project" value="UniProtKB-SubCell"/>
</dbReference>
<dbReference type="GO" id="GO:0003735">
    <property type="term" value="F:structural constituent of ribosome"/>
    <property type="evidence" value="ECO:0007669"/>
    <property type="project" value="InterPro"/>
</dbReference>
<evidence type="ECO:0000256" key="5">
    <source>
        <dbReference type="ARBA" id="ARBA00023128"/>
    </source>
</evidence>
<organism evidence="9 10">
    <name type="scientific">[Candida] arabinofermentans NRRL YB-2248</name>
    <dbReference type="NCBI Taxonomy" id="983967"/>
    <lineage>
        <taxon>Eukaryota</taxon>
        <taxon>Fungi</taxon>
        <taxon>Dikarya</taxon>
        <taxon>Ascomycota</taxon>
        <taxon>Saccharomycotina</taxon>
        <taxon>Pichiomycetes</taxon>
        <taxon>Pichiales</taxon>
        <taxon>Pichiaceae</taxon>
        <taxon>Ogataea</taxon>
        <taxon>Ogataea/Candida clade</taxon>
    </lineage>
</organism>
<evidence type="ECO:0000256" key="1">
    <source>
        <dbReference type="ARBA" id="ARBA00004173"/>
    </source>
</evidence>
<sequence length="151" mass="17639">MFSRQTVSSISSSSSNFIKQQIRNKRTRAGLSPEVQRVVSQLSVLSAGRKQPRLLKLCNEDYVKHLTVTKAWSLLRRAKKQEHEEQLKKQYESIKEANEDLKSVNKALFEVANKPEFGRRFPLEIRVPTDYPTRQLWYYDYVPPAVETPEK</sequence>
<dbReference type="GO" id="GO:0032543">
    <property type="term" value="P:mitochondrial translation"/>
    <property type="evidence" value="ECO:0007669"/>
    <property type="project" value="InterPro"/>
</dbReference>
<evidence type="ECO:0000313" key="10">
    <source>
        <dbReference type="Proteomes" id="UP000094801"/>
    </source>
</evidence>
<dbReference type="AlphaFoldDB" id="A0A1E4SVA4"/>
<keyword evidence="5" id="KW-0496">Mitochondrion</keyword>
<protein>
    <recommendedName>
        <fullName evidence="7">Large ribosomal subunit protein mL40</fullName>
    </recommendedName>
</protein>
<dbReference type="PANTHER" id="PTHR39150:SF1">
    <property type="entry name" value="LARGE RIBOSOMAL SUBUNIT PROTEIN ML40"/>
    <property type="match status" value="1"/>
</dbReference>
<dbReference type="PANTHER" id="PTHR39150">
    <property type="entry name" value="54S RIBOSOMAL PROTEIN L28, MITOCHONDRIAL"/>
    <property type="match status" value="1"/>
</dbReference>
<name>A0A1E4SVA4_9ASCO</name>
<accession>A0A1E4SVA4</accession>
<keyword evidence="6" id="KW-0687">Ribonucleoprotein</keyword>
<comment type="subcellular location">
    <subcellularLocation>
        <location evidence="1">Mitochondrion</location>
    </subcellularLocation>
</comment>
<keyword evidence="10" id="KW-1185">Reference proteome</keyword>
<dbReference type="OrthoDB" id="2098203at2759"/>
<evidence type="ECO:0000256" key="7">
    <source>
        <dbReference type="ARBA" id="ARBA00035192"/>
    </source>
</evidence>
<proteinExistence type="inferred from homology"/>
<keyword evidence="3" id="KW-0809">Transit peptide</keyword>
<dbReference type="GO" id="GO:0005840">
    <property type="term" value="C:ribosome"/>
    <property type="evidence" value="ECO:0007669"/>
    <property type="project" value="UniProtKB-KW"/>
</dbReference>
<gene>
    <name evidence="9" type="ORF">CANARDRAFT_203174</name>
</gene>
<dbReference type="STRING" id="983967.A0A1E4SVA4"/>
<evidence type="ECO:0000256" key="6">
    <source>
        <dbReference type="ARBA" id="ARBA00023274"/>
    </source>
</evidence>